<keyword evidence="3 5" id="KW-1133">Transmembrane helix</keyword>
<keyword evidence="2 5" id="KW-0812">Transmembrane</keyword>
<gene>
    <name evidence="6" type="ORF">NP493_1013g01047</name>
</gene>
<dbReference type="InterPro" id="IPR008952">
    <property type="entry name" value="Tetraspanin_EC2_sf"/>
</dbReference>
<dbReference type="InterPro" id="IPR018499">
    <property type="entry name" value="Tetraspanin/Peripherin"/>
</dbReference>
<dbReference type="PANTHER" id="PTHR19282">
    <property type="entry name" value="TETRASPANIN"/>
    <property type="match status" value="1"/>
</dbReference>
<accession>A0AAD9NLV1</accession>
<evidence type="ECO:0000313" key="6">
    <source>
        <dbReference type="EMBL" id="KAK2171939.1"/>
    </source>
</evidence>
<sequence length="245" mass="27236">MLEMLSRIPYQGESLKTAVVKTSLLDKSALVLIVLGAFIFIIGACGIYGAMQRSRKLLYIYIAVVTAVVLLEIAALGTSAYFKNMVKARLKTFLQHTITKKYRGAGITTEGRLDPDADPLSSAWDFAMGYLECCGNTNYTDFMAGAERWNSTYSFRPAGTNTSFVVNATVPPMCCKMVDHSKFPGDITDIEFVDIRGCLEYPRQVNANLEPCYDKLYAVFLQYIKLALLIVASVILLEVRVHTFC</sequence>
<dbReference type="EMBL" id="JAODUO010001010">
    <property type="protein sequence ID" value="KAK2171939.1"/>
    <property type="molecule type" value="Genomic_DNA"/>
</dbReference>
<dbReference type="PANTHER" id="PTHR19282:SF544">
    <property type="entry name" value="TETRASPANIN"/>
    <property type="match status" value="1"/>
</dbReference>
<proteinExistence type="predicted"/>
<dbReference type="Proteomes" id="UP001209878">
    <property type="component" value="Unassembled WGS sequence"/>
</dbReference>
<reference evidence="6" key="1">
    <citation type="journal article" date="2023" name="Mol. Biol. Evol.">
        <title>Third-Generation Sequencing Reveals the Adaptive Role of the Epigenome in Three Deep-Sea Polychaetes.</title>
        <authorList>
            <person name="Perez M."/>
            <person name="Aroh O."/>
            <person name="Sun Y."/>
            <person name="Lan Y."/>
            <person name="Juniper S.K."/>
            <person name="Young C.R."/>
            <person name="Angers B."/>
            <person name="Qian P.Y."/>
        </authorList>
    </citation>
    <scope>NUCLEOTIDE SEQUENCE</scope>
    <source>
        <strain evidence="6">R07B-5</strain>
    </source>
</reference>
<evidence type="ECO:0000256" key="3">
    <source>
        <dbReference type="ARBA" id="ARBA00022989"/>
    </source>
</evidence>
<evidence type="ECO:0008006" key="8">
    <source>
        <dbReference type="Google" id="ProtNLM"/>
    </source>
</evidence>
<feature type="transmembrane region" description="Helical" evidence="5">
    <location>
        <begin position="58"/>
        <end position="82"/>
    </location>
</feature>
<feature type="transmembrane region" description="Helical" evidence="5">
    <location>
        <begin position="29"/>
        <end position="51"/>
    </location>
</feature>
<comment type="subcellular location">
    <subcellularLocation>
        <location evidence="1">Membrane</location>
        <topology evidence="1">Multi-pass membrane protein</topology>
    </subcellularLocation>
</comment>
<name>A0AAD9NLV1_RIDPI</name>
<feature type="transmembrane region" description="Helical" evidence="5">
    <location>
        <begin position="216"/>
        <end position="237"/>
    </location>
</feature>
<dbReference type="SUPFAM" id="SSF48652">
    <property type="entry name" value="Tetraspanin"/>
    <property type="match status" value="1"/>
</dbReference>
<keyword evidence="7" id="KW-1185">Reference proteome</keyword>
<evidence type="ECO:0000256" key="5">
    <source>
        <dbReference type="SAM" id="Phobius"/>
    </source>
</evidence>
<dbReference type="GO" id="GO:0005886">
    <property type="term" value="C:plasma membrane"/>
    <property type="evidence" value="ECO:0007669"/>
    <property type="project" value="TreeGrafter"/>
</dbReference>
<dbReference type="Pfam" id="PF00335">
    <property type="entry name" value="Tetraspanin"/>
    <property type="match status" value="1"/>
</dbReference>
<organism evidence="6 7">
    <name type="scientific">Ridgeia piscesae</name>
    <name type="common">Tubeworm</name>
    <dbReference type="NCBI Taxonomy" id="27915"/>
    <lineage>
        <taxon>Eukaryota</taxon>
        <taxon>Metazoa</taxon>
        <taxon>Spiralia</taxon>
        <taxon>Lophotrochozoa</taxon>
        <taxon>Annelida</taxon>
        <taxon>Polychaeta</taxon>
        <taxon>Sedentaria</taxon>
        <taxon>Canalipalpata</taxon>
        <taxon>Sabellida</taxon>
        <taxon>Siboglinidae</taxon>
        <taxon>Ridgeia</taxon>
    </lineage>
</organism>
<evidence type="ECO:0000256" key="4">
    <source>
        <dbReference type="ARBA" id="ARBA00023136"/>
    </source>
</evidence>
<comment type="caution">
    <text evidence="6">The sequence shown here is derived from an EMBL/GenBank/DDBJ whole genome shotgun (WGS) entry which is preliminary data.</text>
</comment>
<protein>
    <recommendedName>
        <fullName evidence="8">Tetraspanin</fullName>
    </recommendedName>
</protein>
<evidence type="ECO:0000256" key="1">
    <source>
        <dbReference type="ARBA" id="ARBA00004141"/>
    </source>
</evidence>
<evidence type="ECO:0000256" key="2">
    <source>
        <dbReference type="ARBA" id="ARBA00022692"/>
    </source>
</evidence>
<keyword evidence="4 5" id="KW-0472">Membrane</keyword>
<evidence type="ECO:0000313" key="7">
    <source>
        <dbReference type="Proteomes" id="UP001209878"/>
    </source>
</evidence>
<dbReference type="Gene3D" id="1.10.1450.10">
    <property type="entry name" value="Tetraspanin"/>
    <property type="match status" value="1"/>
</dbReference>
<dbReference type="AlphaFoldDB" id="A0AAD9NLV1"/>